<dbReference type="InterPro" id="IPR043129">
    <property type="entry name" value="ATPase_NBD"/>
</dbReference>
<dbReference type="SUPFAM" id="SSF53067">
    <property type="entry name" value="Actin-like ATPase domain"/>
    <property type="match status" value="2"/>
</dbReference>
<organism evidence="2 3">
    <name type="scientific">Dysgonomonas mossii</name>
    <dbReference type="NCBI Taxonomy" id="163665"/>
    <lineage>
        <taxon>Bacteria</taxon>
        <taxon>Pseudomonadati</taxon>
        <taxon>Bacteroidota</taxon>
        <taxon>Bacteroidia</taxon>
        <taxon>Bacteroidales</taxon>
        <taxon>Dysgonomonadaceae</taxon>
        <taxon>Dysgonomonas</taxon>
    </lineage>
</organism>
<gene>
    <name evidence="2" type="ORF">E4T88_00700</name>
</gene>
<name>A0A4Y9IPR5_9BACT</name>
<evidence type="ECO:0000313" key="2">
    <source>
        <dbReference type="EMBL" id="TFU90527.1"/>
    </source>
</evidence>
<dbReference type="AlphaFoldDB" id="A0A4Y9IPR5"/>
<sequence length="340" mass="38542">MVYEIQSFPSLVENNNTNLSQTAKDLLHGLKIQHNNKWYICGDLALNEGQSPHKLINSSPDDIDYQILAKAAMLLVENQVEQPITITTGFPYSTYYIYKDKAIEFFQRTHMLDYDISTHNAGNKKRVILEVQKVEVIPEIVGCTIGIRKGEPQVSGNFFVFSCGFGTFESILSTDSGIIEQTMISTHGIRYAVNLMINELKSKYYLELRNTHQIDEAFKRGYIFLNRQNIDLREIRKSVIQTYYQEVISPNLRSVINDSNLVKANRIYMCGGAMYYEELIDCFKEEFGKFTEITVLDNPETLASKGYAINSLRVGHGKFKSSVGIDIGNATTVVANFSGE</sequence>
<dbReference type="Gene3D" id="3.30.420.40">
    <property type="match status" value="2"/>
</dbReference>
<reference evidence="2 3" key="1">
    <citation type="submission" date="2019-03" db="EMBL/GenBank/DDBJ databases">
        <title>Diversity of the mouse oral microbiome.</title>
        <authorList>
            <person name="Joseph S."/>
            <person name="Aduse-Opoku J."/>
            <person name="Curtis M."/>
            <person name="Wade W."/>
            <person name="Hashim A."/>
        </authorList>
    </citation>
    <scope>NUCLEOTIDE SEQUENCE [LARGE SCALE GENOMIC DNA]</scope>
    <source>
        <strain evidence="2 3">P11</strain>
    </source>
</reference>
<comment type="caution">
    <text evidence="2">The sequence shown here is derived from an EMBL/GenBank/DDBJ whole genome shotgun (WGS) entry which is preliminary data.</text>
</comment>
<dbReference type="EMBL" id="SPPK01000001">
    <property type="protein sequence ID" value="TFU90527.1"/>
    <property type="molecule type" value="Genomic_DNA"/>
</dbReference>
<dbReference type="RefSeq" id="WP_135103585.1">
    <property type="nucleotide sequence ID" value="NZ_JADGKW010000001.1"/>
</dbReference>
<dbReference type="InterPro" id="IPR040607">
    <property type="entry name" value="ALP_N"/>
</dbReference>
<dbReference type="Proteomes" id="UP000298285">
    <property type="component" value="Unassembled WGS sequence"/>
</dbReference>
<dbReference type="OrthoDB" id="627216at2"/>
<evidence type="ECO:0000313" key="3">
    <source>
        <dbReference type="Proteomes" id="UP000298285"/>
    </source>
</evidence>
<protein>
    <submittedName>
        <fullName evidence="2">ParM/StbA family protein</fullName>
    </submittedName>
</protein>
<proteinExistence type="predicted"/>
<feature type="domain" description="Actin-like protein N-terminal" evidence="1">
    <location>
        <begin position="5"/>
        <end position="142"/>
    </location>
</feature>
<accession>A0A4Y9IPR5</accession>
<evidence type="ECO:0000259" key="1">
    <source>
        <dbReference type="Pfam" id="PF17989"/>
    </source>
</evidence>
<dbReference type="Pfam" id="PF17989">
    <property type="entry name" value="ALP_N"/>
    <property type="match status" value="1"/>
</dbReference>